<dbReference type="GeneID" id="1443002"/>
<dbReference type="OMA" id="IRSAHFM"/>
<dbReference type="GO" id="GO:0016485">
    <property type="term" value="P:protein processing"/>
    <property type="evidence" value="ECO:0007669"/>
    <property type="project" value="TreeGrafter"/>
</dbReference>
<dbReference type="InterPro" id="IPR023430">
    <property type="entry name" value="Pept_HybD-like_dom_sf"/>
</dbReference>
<dbReference type="EMBL" id="DUJN01000003">
    <property type="protein sequence ID" value="HII60813.1"/>
    <property type="molecule type" value="Genomic_DNA"/>
</dbReference>
<evidence type="ECO:0000313" key="2">
    <source>
        <dbReference type="Proteomes" id="UP000617544"/>
    </source>
</evidence>
<comment type="caution">
    <text evidence="1">The sequence shown here is derived from an EMBL/GenBank/DDBJ whole genome shotgun (WGS) entry which is preliminary data.</text>
</comment>
<gene>
    <name evidence="1" type="ORF">HA331_03475</name>
</gene>
<dbReference type="NCBIfam" id="TIGR00072">
    <property type="entry name" value="hydrog_prot"/>
    <property type="match status" value="1"/>
</dbReference>
<dbReference type="Pfam" id="PF01750">
    <property type="entry name" value="HycI"/>
    <property type="match status" value="1"/>
</dbReference>
<evidence type="ECO:0000313" key="1">
    <source>
        <dbReference type="EMBL" id="HII60813.1"/>
    </source>
</evidence>
<proteinExistence type="predicted"/>
<accession>A0A832W7D8</accession>
<sequence length="151" mass="17160">MSVLIVTLGNEVMGDDGVGIKVGKILKERGYRVEELGTDVFLLQRRYKGEDRVIIVDAILSDESGKVVHLKGEEIFQKLKAEIRSAHFMGAIEGLRLLIELDERLRRAELHFIGITIREENIKPNLELSEEARKAIPKALEVIERITREKS</sequence>
<reference evidence="1" key="1">
    <citation type="journal article" date="2020" name="bioRxiv">
        <title>A rank-normalized archaeal taxonomy based on genome phylogeny resolves widespread incomplete and uneven classifications.</title>
        <authorList>
            <person name="Rinke C."/>
            <person name="Chuvochina M."/>
            <person name="Mussig A.J."/>
            <person name="Chaumeil P.-A."/>
            <person name="Waite D.W."/>
            <person name="Whitman W.B."/>
            <person name="Parks D.H."/>
            <person name="Hugenholtz P."/>
        </authorList>
    </citation>
    <scope>NUCLEOTIDE SEQUENCE</scope>
    <source>
        <strain evidence="1">UBA8834</strain>
    </source>
</reference>
<protein>
    <submittedName>
        <fullName evidence="1">Hydrogenase maturation protease</fullName>
    </submittedName>
</protein>
<keyword evidence="1" id="KW-0645">Protease</keyword>
<dbReference type="RefSeq" id="WP_048053188.1">
    <property type="nucleotide sequence ID" value="NZ_DUJN01000003.1"/>
</dbReference>
<dbReference type="AlphaFoldDB" id="A0A832W7D8"/>
<dbReference type="GO" id="GO:0004175">
    <property type="term" value="F:endopeptidase activity"/>
    <property type="evidence" value="ECO:0007669"/>
    <property type="project" value="TreeGrafter"/>
</dbReference>
<dbReference type="Proteomes" id="UP000617544">
    <property type="component" value="Unassembled WGS sequence"/>
</dbReference>
<dbReference type="GO" id="GO:0008047">
    <property type="term" value="F:enzyme activator activity"/>
    <property type="evidence" value="ECO:0007669"/>
    <property type="project" value="InterPro"/>
</dbReference>
<dbReference type="Gene3D" id="3.40.50.1450">
    <property type="entry name" value="HybD-like"/>
    <property type="match status" value="1"/>
</dbReference>
<dbReference type="CDD" id="cd00518">
    <property type="entry name" value="H2MP"/>
    <property type="match status" value="1"/>
</dbReference>
<dbReference type="SUPFAM" id="SSF53163">
    <property type="entry name" value="HybD-like"/>
    <property type="match status" value="1"/>
</dbReference>
<organism evidence="1 2">
    <name type="scientific">Pyrococcus horikoshii</name>
    <dbReference type="NCBI Taxonomy" id="53953"/>
    <lineage>
        <taxon>Archaea</taxon>
        <taxon>Methanobacteriati</taxon>
        <taxon>Methanobacteriota</taxon>
        <taxon>Thermococci</taxon>
        <taxon>Thermococcales</taxon>
        <taxon>Thermococcaceae</taxon>
        <taxon>Pyrococcus</taxon>
    </lineage>
</organism>
<dbReference type="InterPro" id="IPR000671">
    <property type="entry name" value="Peptidase_A31"/>
</dbReference>
<keyword evidence="1" id="KW-0378">Hydrolase</keyword>
<name>A0A832W7D8_PYRHR</name>
<dbReference type="PANTHER" id="PTHR30302:SF7">
    <property type="entry name" value="F420-NONREDUCING HYDROGENASE II"/>
    <property type="match status" value="1"/>
</dbReference>
<dbReference type="PANTHER" id="PTHR30302">
    <property type="entry name" value="HYDROGENASE 1 MATURATION PROTEASE"/>
    <property type="match status" value="1"/>
</dbReference>